<evidence type="ECO:0000256" key="6">
    <source>
        <dbReference type="ARBA" id="ARBA00043913"/>
    </source>
</evidence>
<dbReference type="PROSITE" id="PS50082">
    <property type="entry name" value="WD_REPEATS_2"/>
    <property type="match status" value="2"/>
</dbReference>
<dbReference type="InterPro" id="IPR015943">
    <property type="entry name" value="WD40/YVTN_repeat-like_dom_sf"/>
</dbReference>
<evidence type="ECO:0000313" key="8">
    <source>
        <dbReference type="EMBL" id="KAK4092130.1"/>
    </source>
</evidence>
<evidence type="ECO:0000256" key="5">
    <source>
        <dbReference type="ARBA" id="ARBA00039789"/>
    </source>
</evidence>
<sequence>MSLAQIWSDWGGIRSLKGHGAAVWTIRLCRADTGECMETLEGHGNWVRSMAISRDSALVASGSSDSTVRLWRFDMGEQTQKFKSHGAAVRSVTFSHDLELVATGSND</sequence>
<dbReference type="PANTHER" id="PTHR22847:SF637">
    <property type="entry name" value="WD REPEAT DOMAIN 5B"/>
    <property type="match status" value="1"/>
</dbReference>
<dbReference type="InterPro" id="IPR001680">
    <property type="entry name" value="WD40_rpt"/>
</dbReference>
<dbReference type="InterPro" id="IPR036322">
    <property type="entry name" value="WD40_repeat_dom_sf"/>
</dbReference>
<dbReference type="PROSITE" id="PS50294">
    <property type="entry name" value="WD_REPEATS_REGION"/>
    <property type="match status" value="2"/>
</dbReference>
<keyword evidence="2" id="KW-0677">Repeat</keyword>
<evidence type="ECO:0000313" key="9">
    <source>
        <dbReference type="Proteomes" id="UP001287286"/>
    </source>
</evidence>
<accession>A0ABR0C7C5</accession>
<keyword evidence="3" id="KW-0175">Coiled coil</keyword>
<feature type="repeat" description="WD" evidence="7">
    <location>
        <begin position="82"/>
        <end position="107"/>
    </location>
</feature>
<dbReference type="SUPFAM" id="SSF50978">
    <property type="entry name" value="WD40 repeat-like"/>
    <property type="match status" value="1"/>
</dbReference>
<dbReference type="SMART" id="SM00320">
    <property type="entry name" value="WD40"/>
    <property type="match status" value="2"/>
</dbReference>
<proteinExistence type="inferred from homology"/>
<comment type="caution">
    <text evidence="8">The sequence shown here is derived from an EMBL/GenBank/DDBJ whole genome shotgun (WGS) entry which is preliminary data.</text>
</comment>
<comment type="function">
    <text evidence="6">Involved in mitochondrial fission. Acts as an adapter protein required to form mitochondrial fission complexes. Formation of these complexes is required to promote constriction and fission of the mitochondrial compartment at a late step in mitochondrial division.</text>
</comment>
<evidence type="ECO:0000256" key="7">
    <source>
        <dbReference type="PROSITE-ProRule" id="PRU00221"/>
    </source>
</evidence>
<gene>
    <name evidence="8" type="ORF">Purlil1_3383</name>
</gene>
<dbReference type="PANTHER" id="PTHR22847">
    <property type="entry name" value="WD40 REPEAT PROTEIN"/>
    <property type="match status" value="1"/>
</dbReference>
<keyword evidence="9" id="KW-1185">Reference proteome</keyword>
<dbReference type="Gene3D" id="2.130.10.10">
    <property type="entry name" value="YVTN repeat-like/Quinoprotein amine dehydrogenase"/>
    <property type="match status" value="1"/>
</dbReference>
<evidence type="ECO:0000256" key="2">
    <source>
        <dbReference type="ARBA" id="ARBA00022737"/>
    </source>
</evidence>
<organism evidence="8 9">
    <name type="scientific">Purpureocillium lilacinum</name>
    <name type="common">Paecilomyces lilacinus</name>
    <dbReference type="NCBI Taxonomy" id="33203"/>
    <lineage>
        <taxon>Eukaryota</taxon>
        <taxon>Fungi</taxon>
        <taxon>Dikarya</taxon>
        <taxon>Ascomycota</taxon>
        <taxon>Pezizomycotina</taxon>
        <taxon>Sordariomycetes</taxon>
        <taxon>Hypocreomycetidae</taxon>
        <taxon>Hypocreales</taxon>
        <taxon>Ophiocordycipitaceae</taxon>
        <taxon>Purpureocillium</taxon>
    </lineage>
</organism>
<feature type="repeat" description="WD" evidence="7">
    <location>
        <begin position="40"/>
        <end position="81"/>
    </location>
</feature>
<evidence type="ECO:0000256" key="3">
    <source>
        <dbReference type="ARBA" id="ARBA00023054"/>
    </source>
</evidence>
<dbReference type="EMBL" id="JAWRVI010000009">
    <property type="protein sequence ID" value="KAK4092130.1"/>
    <property type="molecule type" value="Genomic_DNA"/>
</dbReference>
<protein>
    <recommendedName>
        <fullName evidence="5">Mitochondrial division protein 1</fullName>
    </recommendedName>
</protein>
<dbReference type="Proteomes" id="UP001287286">
    <property type="component" value="Unassembled WGS sequence"/>
</dbReference>
<comment type="similarity">
    <text evidence="4">Belongs to the WD repeat MDV1/CAF4 family.</text>
</comment>
<reference evidence="8 9" key="1">
    <citation type="journal article" date="2024" name="Microbiol. Resour. Announc.">
        <title>Genome annotations for the ascomycete fungi Trichoderma harzianum, Trichoderma aggressivum, and Purpureocillium lilacinum.</title>
        <authorList>
            <person name="Beijen E.P.W."/>
            <person name="Ohm R.A."/>
        </authorList>
    </citation>
    <scope>NUCLEOTIDE SEQUENCE [LARGE SCALE GENOMIC DNA]</scope>
    <source>
        <strain evidence="8 9">CBS 150709</strain>
    </source>
</reference>
<evidence type="ECO:0000256" key="1">
    <source>
        <dbReference type="ARBA" id="ARBA00022574"/>
    </source>
</evidence>
<dbReference type="Pfam" id="PF00400">
    <property type="entry name" value="WD40"/>
    <property type="match status" value="2"/>
</dbReference>
<keyword evidence="1 7" id="KW-0853">WD repeat</keyword>
<evidence type="ECO:0000256" key="4">
    <source>
        <dbReference type="ARBA" id="ARBA00038415"/>
    </source>
</evidence>
<name>A0ABR0C7C5_PURLI</name>